<feature type="region of interest" description="Disordered" evidence="1">
    <location>
        <begin position="641"/>
        <end position="667"/>
    </location>
</feature>
<proteinExistence type="predicted"/>
<gene>
    <name evidence="3" type="ORF">FOL46_008285</name>
    <name evidence="2" type="ORF">FOZ61_009165</name>
</gene>
<evidence type="ECO:0000313" key="2">
    <source>
        <dbReference type="EMBL" id="KAF4666842.1"/>
    </source>
</evidence>
<feature type="region of interest" description="Disordered" evidence="1">
    <location>
        <begin position="718"/>
        <end position="740"/>
    </location>
</feature>
<evidence type="ECO:0008006" key="6">
    <source>
        <dbReference type="Google" id="ProtNLM"/>
    </source>
</evidence>
<organism evidence="2 4">
    <name type="scientific">Perkinsus olseni</name>
    <name type="common">Perkinsus atlanticus</name>
    <dbReference type="NCBI Taxonomy" id="32597"/>
    <lineage>
        <taxon>Eukaryota</taxon>
        <taxon>Sar</taxon>
        <taxon>Alveolata</taxon>
        <taxon>Perkinsozoa</taxon>
        <taxon>Perkinsea</taxon>
        <taxon>Perkinsida</taxon>
        <taxon>Perkinsidae</taxon>
        <taxon>Perkinsus</taxon>
    </lineage>
</organism>
<feature type="compositionally biased region" description="Polar residues" evidence="1">
    <location>
        <begin position="656"/>
        <end position="665"/>
    </location>
</feature>
<dbReference type="EMBL" id="JABANN010000065">
    <property type="protein sequence ID" value="KAF4672845.1"/>
    <property type="molecule type" value="Genomic_DNA"/>
</dbReference>
<sequence length="740" mass="78004">MVVAEYCQDICDAHSPCADSKYGSYCKGNGLCFGLYHKDDGYCFQPTEQDDCDDYVLEPVACPEPQPTCQDVCNDMPQCRDSKEKMYPTVTAPPTINEAVLAEALNAVSSGNQGNVIGTSGHVQDHPDDDAGVVGIVAAELLRDSVVPPLSVSGAHGFSAGPPSTPEGIPVAPSTPEADVDGGDGYVCAVRGCNKKPWPDSGRCTAHGGEPTPPRYGQPVEEAARHRKKRPSASLCLVEGCTNVAQARGICLKHGANQLKKKKKPLPCKVEGCTSVRHGGNFCLRHGGGAKCRHPGCGQPCRHPTPLCHAHGAMPSSYTACDVPGCGRRCLVVAGGRCHDHGGYTAVGMCQDLNCFKLAKKPSIYCGTHGTVPQCHGSSSCRRRPVGNTGLCRAHGGQPEPATCSTPGCSNLALPSGPGGQRVCPIHWDGVTTLVQRCSHLMCQRPAREYGLCVAHGGGRSQCSVPGCIQPVANRRVSGDTTLPDKCRMHLGPEYSRRCIVKGCMKARMLSDDSAGMCAKHHMESMQGEVLCLSAPSRPPRRSSDGSVERRVCSVEGCNKQVPSTSGTGKCRRHDMCRAGGCMRASYHEGYCVRHQDLVVASNAMASNEASIGINHSHAAIEDGNATASERDATTVVDNVVGPDTQREETVEASKAPSSGQQQPLDSIGESSLVIPPVESSNVSSTPFFSSAGPNNVFTDEQRAAEAVAAVVVMEMEAERQQRGGGGEETASIPQEGPPQ</sequence>
<evidence type="ECO:0000256" key="1">
    <source>
        <dbReference type="SAM" id="MobiDB-lite"/>
    </source>
</evidence>
<evidence type="ECO:0000313" key="4">
    <source>
        <dbReference type="Proteomes" id="UP000570595"/>
    </source>
</evidence>
<dbReference type="EMBL" id="JABAHT010000065">
    <property type="protein sequence ID" value="KAF4666842.1"/>
    <property type="molecule type" value="Genomic_DNA"/>
</dbReference>
<dbReference type="PANTHER" id="PTHR31827:SF1">
    <property type="entry name" value="EMB|CAB89363.1"/>
    <property type="match status" value="1"/>
</dbReference>
<dbReference type="Proteomes" id="UP000572268">
    <property type="component" value="Unassembled WGS sequence"/>
</dbReference>
<comment type="caution">
    <text evidence="2">The sequence shown here is derived from an EMBL/GenBank/DDBJ whole genome shotgun (WGS) entry which is preliminary data.</text>
</comment>
<reference evidence="4 5" key="1">
    <citation type="submission" date="2020-04" db="EMBL/GenBank/DDBJ databases">
        <title>Perkinsus olseni comparative genomics.</title>
        <authorList>
            <person name="Bogema D.R."/>
        </authorList>
    </citation>
    <scope>NUCLEOTIDE SEQUENCE [LARGE SCALE GENOMIC DNA]</scope>
    <source>
        <strain evidence="2">ATCC PRA-179</strain>
        <strain evidence="3">ATCC PRA-31</strain>
    </source>
</reference>
<protein>
    <recommendedName>
        <fullName evidence="6">WRKY transcription factor 19</fullName>
    </recommendedName>
</protein>
<dbReference type="Proteomes" id="UP000570595">
    <property type="component" value="Unassembled WGS sequence"/>
</dbReference>
<feature type="region of interest" description="Disordered" evidence="1">
    <location>
        <begin position="200"/>
        <end position="225"/>
    </location>
</feature>
<evidence type="ECO:0000313" key="3">
    <source>
        <dbReference type="EMBL" id="KAF4672845.1"/>
    </source>
</evidence>
<name>A0A7J6M5M7_PEROL</name>
<dbReference type="PANTHER" id="PTHR31827">
    <property type="entry name" value="EMB|CAB89363.1"/>
    <property type="match status" value="1"/>
</dbReference>
<dbReference type="OrthoDB" id="68605at2759"/>
<evidence type="ECO:0000313" key="5">
    <source>
        <dbReference type="Proteomes" id="UP000572268"/>
    </source>
</evidence>
<accession>A0A7J6M5M7</accession>
<feature type="region of interest" description="Disordered" evidence="1">
    <location>
        <begin position="157"/>
        <end position="178"/>
    </location>
</feature>
<dbReference type="AlphaFoldDB" id="A0A7J6M5M7"/>